<dbReference type="Proteomes" id="UP000748752">
    <property type="component" value="Unassembled WGS sequence"/>
</dbReference>
<proteinExistence type="predicted"/>
<reference evidence="1 2" key="1">
    <citation type="journal article" date="2020" name="Microorganisms">
        <title>Osmotic Adaptation and Compatible Solute Biosynthesis of Phototrophic Bacteria as Revealed from Genome Analyses.</title>
        <authorList>
            <person name="Imhoff J.F."/>
            <person name="Rahn T."/>
            <person name="Kunzel S."/>
            <person name="Keller A."/>
            <person name="Neulinger S.C."/>
        </authorList>
    </citation>
    <scope>NUCLEOTIDE SEQUENCE [LARGE SCALE GENOMIC DNA]</scope>
    <source>
        <strain evidence="1 2">DSM 6210</strain>
    </source>
</reference>
<organism evidence="1 2">
    <name type="scientific">Thiohalocapsa halophila</name>
    <dbReference type="NCBI Taxonomy" id="69359"/>
    <lineage>
        <taxon>Bacteria</taxon>
        <taxon>Pseudomonadati</taxon>
        <taxon>Pseudomonadota</taxon>
        <taxon>Gammaproteobacteria</taxon>
        <taxon>Chromatiales</taxon>
        <taxon>Chromatiaceae</taxon>
        <taxon>Thiohalocapsa</taxon>
    </lineage>
</organism>
<accession>A0ABS1CK91</accession>
<gene>
    <name evidence="1" type="ORF">CKO31_16230</name>
</gene>
<evidence type="ECO:0000313" key="1">
    <source>
        <dbReference type="EMBL" id="MBK1632258.1"/>
    </source>
</evidence>
<dbReference type="RefSeq" id="WP_200239675.1">
    <property type="nucleotide sequence ID" value="NZ_NRRV01000043.1"/>
</dbReference>
<sequence length="158" mass="17732">MTNDDPAAYSETADPDWDMPLSLRITPALLVHALMENASGVHTGWESCVDESTLLSELVVMDDTGGAAVRLVEQEFADEAEPEAVWHDWAVEVRIGRVITTGHFSVRTNAPPLDWNWHLREAERTFERACVLLGRRVRRGLAVEEPLPQELPPRASRH</sequence>
<protein>
    <submittedName>
        <fullName evidence="1">Uncharacterized protein</fullName>
    </submittedName>
</protein>
<keyword evidence="2" id="KW-1185">Reference proteome</keyword>
<comment type="caution">
    <text evidence="1">The sequence shown here is derived from an EMBL/GenBank/DDBJ whole genome shotgun (WGS) entry which is preliminary data.</text>
</comment>
<name>A0ABS1CK91_9GAMM</name>
<dbReference type="EMBL" id="NRRV01000043">
    <property type="protein sequence ID" value="MBK1632258.1"/>
    <property type="molecule type" value="Genomic_DNA"/>
</dbReference>
<evidence type="ECO:0000313" key="2">
    <source>
        <dbReference type="Proteomes" id="UP000748752"/>
    </source>
</evidence>